<dbReference type="Gene3D" id="1.10.260.40">
    <property type="entry name" value="lambda repressor-like DNA-binding domains"/>
    <property type="match status" value="1"/>
</dbReference>
<keyword evidence="4" id="KW-1185">Reference proteome</keyword>
<dbReference type="EMBL" id="CM001402">
    <property type="protein sequence ID" value="EHO41118.1"/>
    <property type="molecule type" value="Genomic_DNA"/>
</dbReference>
<dbReference type="GO" id="GO:0045892">
    <property type="term" value="P:negative regulation of DNA-templated transcription"/>
    <property type="evidence" value="ECO:0007669"/>
    <property type="project" value="InterPro"/>
</dbReference>
<dbReference type="InterPro" id="IPR010982">
    <property type="entry name" value="Lambda_DNA-bd_dom_sf"/>
</dbReference>
<protein>
    <submittedName>
        <fullName evidence="3">CI repressor</fullName>
    </submittedName>
</protein>
<evidence type="ECO:0000313" key="3">
    <source>
        <dbReference type="EMBL" id="EHO41118.1"/>
    </source>
</evidence>
<name>H1XPZ2_CALAY</name>
<reference evidence="3 4" key="1">
    <citation type="submission" date="2011-09" db="EMBL/GenBank/DDBJ databases">
        <title>The permanent draft genome of Caldithrix abyssi DSM 13497.</title>
        <authorList>
            <consortium name="US DOE Joint Genome Institute (JGI-PGF)"/>
            <person name="Lucas S."/>
            <person name="Han J."/>
            <person name="Lapidus A."/>
            <person name="Bruce D."/>
            <person name="Goodwin L."/>
            <person name="Pitluck S."/>
            <person name="Peters L."/>
            <person name="Kyrpides N."/>
            <person name="Mavromatis K."/>
            <person name="Ivanova N."/>
            <person name="Mikhailova N."/>
            <person name="Chertkov O."/>
            <person name="Detter J.C."/>
            <person name="Tapia R."/>
            <person name="Han C."/>
            <person name="Land M."/>
            <person name="Hauser L."/>
            <person name="Markowitz V."/>
            <person name="Cheng J.-F."/>
            <person name="Hugenholtz P."/>
            <person name="Woyke T."/>
            <person name="Wu D."/>
            <person name="Spring S."/>
            <person name="Brambilla E."/>
            <person name="Klenk H.-P."/>
            <person name="Eisen J.A."/>
        </authorList>
    </citation>
    <scope>NUCLEOTIDE SEQUENCE [LARGE SCALE GENOMIC DNA]</scope>
    <source>
        <strain evidence="3 4">DSM 13497</strain>
    </source>
</reference>
<feature type="coiled-coil region" evidence="1">
    <location>
        <begin position="83"/>
        <end position="152"/>
    </location>
</feature>
<dbReference type="eggNOG" id="COG2932">
    <property type="taxonomic scope" value="Bacteria"/>
</dbReference>
<dbReference type="PaxDb" id="880073-Calab_1498"/>
<dbReference type="GO" id="GO:0003677">
    <property type="term" value="F:DNA binding"/>
    <property type="evidence" value="ECO:0007669"/>
    <property type="project" value="InterPro"/>
</dbReference>
<gene>
    <name evidence="3" type="ORF">Calab_1498</name>
</gene>
<evidence type="ECO:0000259" key="2">
    <source>
        <dbReference type="Pfam" id="PF07022"/>
    </source>
</evidence>
<dbReference type="AlphaFoldDB" id="H1XPZ2"/>
<sequence length="157" mass="18149">MMSRKKLQNANIILGRLKKAYNLKKDIELANFLGVKQSTLATWKLRNTIDYDLIIAKCNDINLNWLLTGQGSMFLQPSPPPTVNEHAQAYQAKEQEIERLKQEITNLKAELKKMDQEEEKDTAHLQALQAKIRELELENRELIGQIKILKELLLKKA</sequence>
<evidence type="ECO:0000256" key="1">
    <source>
        <dbReference type="SAM" id="Coils"/>
    </source>
</evidence>
<dbReference type="Proteomes" id="UP000004671">
    <property type="component" value="Chromosome"/>
</dbReference>
<evidence type="ECO:0000313" key="4">
    <source>
        <dbReference type="Proteomes" id="UP000004671"/>
    </source>
</evidence>
<accession>H1XPZ2</accession>
<keyword evidence="1" id="KW-0175">Coiled coil</keyword>
<proteinExistence type="predicted"/>
<feature type="domain" description="Bacteriophage CI repressor N-terminal" evidence="2">
    <location>
        <begin position="14"/>
        <end position="74"/>
    </location>
</feature>
<dbReference type="Pfam" id="PF07022">
    <property type="entry name" value="Phage_CI_repr"/>
    <property type="match status" value="1"/>
</dbReference>
<dbReference type="FunCoup" id="H1XPZ2">
    <property type="interactions" value="3"/>
</dbReference>
<dbReference type="STRING" id="880073.Cabys_3603"/>
<dbReference type="InParanoid" id="H1XPZ2"/>
<organism evidence="3 4">
    <name type="scientific">Caldithrix abyssi DSM 13497</name>
    <dbReference type="NCBI Taxonomy" id="880073"/>
    <lineage>
        <taxon>Bacteria</taxon>
        <taxon>Pseudomonadati</taxon>
        <taxon>Calditrichota</taxon>
        <taxon>Calditrichia</taxon>
        <taxon>Calditrichales</taxon>
        <taxon>Calditrichaceae</taxon>
        <taxon>Caldithrix</taxon>
    </lineage>
</organism>
<dbReference type="InterPro" id="IPR010744">
    <property type="entry name" value="Phage_CI_N"/>
</dbReference>
<dbReference type="RefSeq" id="WP_006928216.1">
    <property type="nucleotide sequence ID" value="NZ_CP018099.1"/>
</dbReference>
<dbReference type="HOGENOM" id="CLU_1674656_0_0_0"/>